<dbReference type="AlphaFoldDB" id="A0A9D1STF4"/>
<sequence>MELHGTTILAVLKDGRCAVAGDGQVTMNNANVMKAHARKVRRIYHDRVVIGFAGSVADAFSLSERFEQKLEQYGGALTRAAVSLAQDWRSDKIMHKLEALLIATDGSDLLIISGSGEVIDPDDGIAAIGSGGMYALAAARALRQNTQCSAREIAEKSLEIASGICVYTNGNIVVEEVEA</sequence>
<dbReference type="EMBL" id="DVNZ01000107">
    <property type="protein sequence ID" value="HIU94182.1"/>
    <property type="molecule type" value="Genomic_DNA"/>
</dbReference>
<dbReference type="InterPro" id="IPR029055">
    <property type="entry name" value="Ntn_hydrolases_N"/>
</dbReference>
<evidence type="ECO:0000256" key="7">
    <source>
        <dbReference type="ARBA" id="ARBA00023053"/>
    </source>
</evidence>
<evidence type="ECO:0000313" key="10">
    <source>
        <dbReference type="Proteomes" id="UP000824128"/>
    </source>
</evidence>
<dbReference type="NCBIfam" id="TIGR03692">
    <property type="entry name" value="ATP_dep_HslV"/>
    <property type="match status" value="1"/>
</dbReference>
<protein>
    <recommendedName>
        <fullName evidence="8">ATP-dependent protease subunit HslV</fullName>
        <ecNumber evidence="8">3.4.25.2</ecNumber>
    </recommendedName>
</protein>
<dbReference type="CDD" id="cd01913">
    <property type="entry name" value="protease_HslV"/>
    <property type="match status" value="1"/>
</dbReference>
<comment type="function">
    <text evidence="8">Protease subunit of a proteasome-like degradation complex believed to be a general protein degrading machinery.</text>
</comment>
<comment type="similarity">
    <text evidence="2 8">Belongs to the peptidase T1B family. HslV subfamily.</text>
</comment>
<keyword evidence="6 8" id="KW-0378">Hydrolase</keyword>
<dbReference type="GO" id="GO:0046872">
    <property type="term" value="F:metal ion binding"/>
    <property type="evidence" value="ECO:0007669"/>
    <property type="project" value="UniProtKB-KW"/>
</dbReference>
<proteinExistence type="inferred from homology"/>
<name>A0A9D1STF4_9FIRM</name>
<keyword evidence="8" id="KW-0888">Threonine protease</keyword>
<accession>A0A9D1STF4</accession>
<evidence type="ECO:0000256" key="3">
    <source>
        <dbReference type="ARBA" id="ARBA00022490"/>
    </source>
</evidence>
<feature type="binding site" evidence="8">
    <location>
        <position position="162"/>
    </location>
    <ligand>
        <name>Na(+)</name>
        <dbReference type="ChEBI" id="CHEBI:29101"/>
    </ligand>
</feature>
<feature type="binding site" evidence="8">
    <location>
        <position position="168"/>
    </location>
    <ligand>
        <name>Na(+)</name>
        <dbReference type="ChEBI" id="CHEBI:29101"/>
    </ligand>
</feature>
<dbReference type="PIRSF" id="PIRSF039093">
    <property type="entry name" value="HslV"/>
    <property type="match status" value="1"/>
</dbReference>
<organism evidence="9 10">
    <name type="scientific">Candidatus Aphodomorpha intestinavium</name>
    <dbReference type="NCBI Taxonomy" id="2840672"/>
    <lineage>
        <taxon>Bacteria</taxon>
        <taxon>Bacillati</taxon>
        <taxon>Bacillota</taxon>
        <taxon>Clostridia</taxon>
        <taxon>Eubacteriales</taxon>
        <taxon>Candidatus Aphodomorpha</taxon>
    </lineage>
</organism>
<keyword evidence="4 8" id="KW-0645">Protease</keyword>
<keyword evidence="3 8" id="KW-0963">Cytoplasm</keyword>
<evidence type="ECO:0000256" key="5">
    <source>
        <dbReference type="ARBA" id="ARBA00022723"/>
    </source>
</evidence>
<dbReference type="InterPro" id="IPR023333">
    <property type="entry name" value="Proteasome_suB-type"/>
</dbReference>
<dbReference type="Proteomes" id="UP000824128">
    <property type="component" value="Unassembled WGS sequence"/>
</dbReference>
<dbReference type="Pfam" id="PF00227">
    <property type="entry name" value="Proteasome"/>
    <property type="match status" value="1"/>
</dbReference>
<dbReference type="SUPFAM" id="SSF56235">
    <property type="entry name" value="N-terminal nucleophile aminohydrolases (Ntn hydrolases)"/>
    <property type="match status" value="1"/>
</dbReference>
<evidence type="ECO:0000256" key="8">
    <source>
        <dbReference type="HAMAP-Rule" id="MF_00248"/>
    </source>
</evidence>
<dbReference type="InterPro" id="IPR001353">
    <property type="entry name" value="Proteasome_sua/b"/>
</dbReference>
<feature type="binding site" evidence="8">
    <location>
        <position position="165"/>
    </location>
    <ligand>
        <name>Na(+)</name>
        <dbReference type="ChEBI" id="CHEBI:29101"/>
    </ligand>
</feature>
<keyword evidence="5 8" id="KW-0479">Metal-binding</keyword>
<gene>
    <name evidence="8 9" type="primary">hslV</name>
    <name evidence="9" type="ORF">IAD24_03395</name>
</gene>
<comment type="activity regulation">
    <text evidence="8">Allosterically activated by HslU binding.</text>
</comment>
<reference evidence="9" key="2">
    <citation type="journal article" date="2021" name="PeerJ">
        <title>Extensive microbial diversity within the chicken gut microbiome revealed by metagenomics and culture.</title>
        <authorList>
            <person name="Gilroy R."/>
            <person name="Ravi A."/>
            <person name="Getino M."/>
            <person name="Pursley I."/>
            <person name="Horton D.L."/>
            <person name="Alikhan N.F."/>
            <person name="Baker D."/>
            <person name="Gharbi K."/>
            <person name="Hall N."/>
            <person name="Watson M."/>
            <person name="Adriaenssens E.M."/>
            <person name="Foster-Nyarko E."/>
            <person name="Jarju S."/>
            <person name="Secka A."/>
            <person name="Antonio M."/>
            <person name="Oren A."/>
            <person name="Chaudhuri R.R."/>
            <person name="La Ragione R."/>
            <person name="Hildebrand F."/>
            <person name="Pallen M.J."/>
        </authorList>
    </citation>
    <scope>NUCLEOTIDE SEQUENCE</scope>
    <source>
        <strain evidence="9">ChiGjej2B2-16831</strain>
    </source>
</reference>
<comment type="caution">
    <text evidence="9">The sequence shown here is derived from an EMBL/GenBank/DDBJ whole genome shotgun (WGS) entry which is preliminary data.</text>
</comment>
<comment type="catalytic activity">
    <reaction evidence="8">
        <text>ATP-dependent cleavage of peptide bonds with broad specificity.</text>
        <dbReference type="EC" id="3.4.25.2"/>
    </reaction>
</comment>
<comment type="subcellular location">
    <subcellularLocation>
        <location evidence="1 8">Cytoplasm</location>
    </subcellularLocation>
</comment>
<evidence type="ECO:0000256" key="2">
    <source>
        <dbReference type="ARBA" id="ARBA00006053"/>
    </source>
</evidence>
<dbReference type="PANTHER" id="PTHR32194">
    <property type="entry name" value="METALLOPROTEASE TLDD"/>
    <property type="match status" value="1"/>
</dbReference>
<evidence type="ECO:0000256" key="6">
    <source>
        <dbReference type="ARBA" id="ARBA00022801"/>
    </source>
</evidence>
<dbReference type="GO" id="GO:0009376">
    <property type="term" value="C:HslUV protease complex"/>
    <property type="evidence" value="ECO:0007669"/>
    <property type="project" value="UniProtKB-UniRule"/>
</dbReference>
<evidence type="ECO:0000313" key="9">
    <source>
        <dbReference type="EMBL" id="HIU94182.1"/>
    </source>
</evidence>
<reference evidence="9" key="1">
    <citation type="submission" date="2020-10" db="EMBL/GenBank/DDBJ databases">
        <authorList>
            <person name="Gilroy R."/>
        </authorList>
    </citation>
    <scope>NUCLEOTIDE SEQUENCE</scope>
    <source>
        <strain evidence="9">ChiGjej2B2-16831</strain>
    </source>
</reference>
<feature type="active site" evidence="8">
    <location>
        <position position="6"/>
    </location>
</feature>
<dbReference type="Gene3D" id="3.60.20.10">
    <property type="entry name" value="Glutamine Phosphoribosylpyrophosphate, subunit 1, domain 1"/>
    <property type="match status" value="1"/>
</dbReference>
<dbReference type="InterPro" id="IPR022281">
    <property type="entry name" value="ATP-dep_Prtase_HsIV_su"/>
</dbReference>
<keyword evidence="7 8" id="KW-0915">Sodium</keyword>
<dbReference type="NCBIfam" id="NF003964">
    <property type="entry name" value="PRK05456.1"/>
    <property type="match status" value="1"/>
</dbReference>
<dbReference type="PANTHER" id="PTHR32194:SF0">
    <property type="entry name" value="ATP-DEPENDENT PROTEASE SUBUNIT HSLV"/>
    <property type="match status" value="1"/>
</dbReference>
<evidence type="ECO:0000256" key="4">
    <source>
        <dbReference type="ARBA" id="ARBA00022670"/>
    </source>
</evidence>
<dbReference type="PROSITE" id="PS51476">
    <property type="entry name" value="PROTEASOME_BETA_2"/>
    <property type="match status" value="1"/>
</dbReference>
<keyword evidence="8" id="KW-0021">Allosteric enzyme</keyword>
<evidence type="ECO:0000256" key="1">
    <source>
        <dbReference type="ARBA" id="ARBA00004496"/>
    </source>
</evidence>
<dbReference type="GO" id="GO:0051603">
    <property type="term" value="P:proteolysis involved in protein catabolic process"/>
    <property type="evidence" value="ECO:0007669"/>
    <property type="project" value="InterPro"/>
</dbReference>
<dbReference type="GO" id="GO:0005839">
    <property type="term" value="C:proteasome core complex"/>
    <property type="evidence" value="ECO:0007669"/>
    <property type="project" value="InterPro"/>
</dbReference>
<comment type="subunit">
    <text evidence="8">A double ring-shaped homohexamer of HslV is capped on each side by a ring-shaped HslU homohexamer. The assembly of the HslU/HslV complex is dependent on binding of ATP.</text>
</comment>
<dbReference type="HAMAP" id="MF_00248">
    <property type="entry name" value="HslV"/>
    <property type="match status" value="1"/>
</dbReference>
<dbReference type="GO" id="GO:0004298">
    <property type="term" value="F:threonine-type endopeptidase activity"/>
    <property type="evidence" value="ECO:0007669"/>
    <property type="project" value="UniProtKB-KW"/>
</dbReference>
<dbReference type="EC" id="3.4.25.2" evidence="8"/>